<protein>
    <recommendedName>
        <fullName evidence="7">EamA domain-containing protein</fullName>
    </recommendedName>
</protein>
<dbReference type="PANTHER" id="PTHR32322:SF2">
    <property type="entry name" value="EAMA DOMAIN-CONTAINING PROTEIN"/>
    <property type="match status" value="1"/>
</dbReference>
<feature type="transmembrane region" description="Helical" evidence="6">
    <location>
        <begin position="124"/>
        <end position="140"/>
    </location>
</feature>
<dbReference type="InterPro" id="IPR050638">
    <property type="entry name" value="AA-Vitamin_Transporters"/>
</dbReference>
<feature type="domain" description="EamA" evidence="7">
    <location>
        <begin position="7"/>
        <end position="141"/>
    </location>
</feature>
<feature type="transmembrane region" description="Helical" evidence="6">
    <location>
        <begin position="34"/>
        <end position="52"/>
    </location>
</feature>
<dbReference type="AlphaFoldDB" id="A0A066RQ27"/>
<feature type="transmembrane region" description="Helical" evidence="6">
    <location>
        <begin position="213"/>
        <end position="237"/>
    </location>
</feature>
<name>A0A066RQ27_9GAMM</name>
<evidence type="ECO:0000256" key="1">
    <source>
        <dbReference type="ARBA" id="ARBA00004141"/>
    </source>
</evidence>
<dbReference type="Proteomes" id="UP000027192">
    <property type="component" value="Unassembled WGS sequence"/>
</dbReference>
<evidence type="ECO:0000256" key="3">
    <source>
        <dbReference type="ARBA" id="ARBA00022692"/>
    </source>
</evidence>
<keyword evidence="9" id="KW-1185">Reference proteome</keyword>
<reference evidence="8 9" key="1">
    <citation type="submission" date="2014-04" db="EMBL/GenBank/DDBJ databases">
        <title>Draft genome sequence of Photobacterium halotolerans S2753: a solonamide, ngercheumicin and holomycin producer.</title>
        <authorList>
            <person name="Machado H.R."/>
            <person name="Gram L."/>
        </authorList>
    </citation>
    <scope>NUCLEOTIDE SEQUENCE [LARGE SCALE GENOMIC DNA]</scope>
    <source>
        <strain evidence="8 9">S2753</strain>
    </source>
</reference>
<keyword evidence="3 6" id="KW-0812">Transmembrane</keyword>
<feature type="transmembrane region" description="Helical" evidence="6">
    <location>
        <begin position="249"/>
        <end position="268"/>
    </location>
</feature>
<evidence type="ECO:0000256" key="6">
    <source>
        <dbReference type="SAM" id="Phobius"/>
    </source>
</evidence>
<dbReference type="GO" id="GO:0016020">
    <property type="term" value="C:membrane"/>
    <property type="evidence" value="ECO:0007669"/>
    <property type="project" value="UniProtKB-SubCell"/>
</dbReference>
<dbReference type="SUPFAM" id="SSF103481">
    <property type="entry name" value="Multidrug resistance efflux transporter EmrE"/>
    <property type="match status" value="2"/>
</dbReference>
<dbReference type="RefSeq" id="WP_051642077.1">
    <property type="nucleotide sequence ID" value="NZ_JAGSGC010000009.1"/>
</dbReference>
<feature type="transmembrane region" description="Helical" evidence="6">
    <location>
        <begin position="274"/>
        <end position="293"/>
    </location>
</feature>
<evidence type="ECO:0000256" key="5">
    <source>
        <dbReference type="ARBA" id="ARBA00023136"/>
    </source>
</evidence>
<dbReference type="InterPro" id="IPR000620">
    <property type="entry name" value="EamA_dom"/>
</dbReference>
<comment type="subcellular location">
    <subcellularLocation>
        <location evidence="1">Membrane</location>
        <topology evidence="1">Multi-pass membrane protein</topology>
    </subcellularLocation>
</comment>
<dbReference type="OrthoDB" id="4167046at2"/>
<feature type="transmembrane region" description="Helical" evidence="6">
    <location>
        <begin position="183"/>
        <end position="201"/>
    </location>
</feature>
<dbReference type="InterPro" id="IPR037185">
    <property type="entry name" value="EmrE-like"/>
</dbReference>
<evidence type="ECO:0000313" key="9">
    <source>
        <dbReference type="Proteomes" id="UP000027192"/>
    </source>
</evidence>
<feature type="domain" description="EamA" evidence="7">
    <location>
        <begin position="153"/>
        <end position="288"/>
    </location>
</feature>
<keyword evidence="5 6" id="KW-0472">Membrane</keyword>
<comment type="similarity">
    <text evidence="2">Belongs to the EamA transporter family.</text>
</comment>
<comment type="caution">
    <text evidence="8">The sequence shown here is derived from an EMBL/GenBank/DDBJ whole genome shotgun (WGS) entry which is preliminary data.</text>
</comment>
<gene>
    <name evidence="8" type="ORF">EA58_13555</name>
</gene>
<proteinExistence type="inferred from homology"/>
<accession>A0A066RQ27</accession>
<evidence type="ECO:0000259" key="7">
    <source>
        <dbReference type="Pfam" id="PF00892"/>
    </source>
</evidence>
<sequence>MQSQSFAWLMVFSAVFLWGSNFHAITGLNHSPTPLSAATFRFLLAAAILLLLRAFQRKPESVLTFNQQIKLMILGGIGVFIFNSAMFIGLTMTSALNGALIMGMTPAVGLILSSLFLGSRIHQWQWLGLLVGFIGVYLVVTKGQLLAVQLSVGDSFIAISCLSGCLFSVLVKRWLPEVPAGQLTRWTITSGALMIAVFAGFKEDVVSQAMQLNIQSGLLLVYMAVAGTVVAYYCWLYGNLNLGPEKTTLVFNMVPVCTLLIGIGLGQYPAPVQVLGMVTVLVGMLFTSLVPFIRQKRQSAFS</sequence>
<dbReference type="PANTHER" id="PTHR32322">
    <property type="entry name" value="INNER MEMBRANE TRANSPORTER"/>
    <property type="match status" value="1"/>
</dbReference>
<dbReference type="Pfam" id="PF00892">
    <property type="entry name" value="EamA"/>
    <property type="match status" value="2"/>
</dbReference>
<organism evidence="8 9">
    <name type="scientific">Photobacterium galatheae</name>
    <dbReference type="NCBI Taxonomy" id="1654360"/>
    <lineage>
        <taxon>Bacteria</taxon>
        <taxon>Pseudomonadati</taxon>
        <taxon>Pseudomonadota</taxon>
        <taxon>Gammaproteobacteria</taxon>
        <taxon>Vibrionales</taxon>
        <taxon>Vibrionaceae</taxon>
        <taxon>Photobacterium</taxon>
    </lineage>
</organism>
<feature type="transmembrane region" description="Helical" evidence="6">
    <location>
        <begin position="73"/>
        <end position="92"/>
    </location>
</feature>
<dbReference type="EMBL" id="JMIB01000026">
    <property type="protein sequence ID" value="KDM91171.1"/>
    <property type="molecule type" value="Genomic_DNA"/>
</dbReference>
<keyword evidence="4 6" id="KW-1133">Transmembrane helix</keyword>
<evidence type="ECO:0000313" key="8">
    <source>
        <dbReference type="EMBL" id="KDM91171.1"/>
    </source>
</evidence>
<feature type="transmembrane region" description="Helical" evidence="6">
    <location>
        <begin position="146"/>
        <end position="171"/>
    </location>
</feature>
<evidence type="ECO:0000256" key="2">
    <source>
        <dbReference type="ARBA" id="ARBA00007362"/>
    </source>
</evidence>
<evidence type="ECO:0000256" key="4">
    <source>
        <dbReference type="ARBA" id="ARBA00022989"/>
    </source>
</evidence>
<feature type="transmembrane region" description="Helical" evidence="6">
    <location>
        <begin position="98"/>
        <end position="117"/>
    </location>
</feature>